<proteinExistence type="inferred from homology"/>
<evidence type="ECO:0000313" key="7">
    <source>
        <dbReference type="Proteomes" id="UP001601303"/>
    </source>
</evidence>
<reference evidence="6 7" key="1">
    <citation type="submission" date="2024-10" db="EMBL/GenBank/DDBJ databases">
        <title>The Natural Products Discovery Center: Release of the First 8490 Sequenced Strains for Exploring Actinobacteria Biosynthetic Diversity.</title>
        <authorList>
            <person name="Kalkreuter E."/>
            <person name="Kautsar S.A."/>
            <person name="Yang D."/>
            <person name="Bader C.D."/>
            <person name="Teijaro C.N."/>
            <person name="Fluegel L."/>
            <person name="Davis C.M."/>
            <person name="Simpson J.R."/>
            <person name="Lauterbach L."/>
            <person name="Steele A.D."/>
            <person name="Gui C."/>
            <person name="Meng S."/>
            <person name="Li G."/>
            <person name="Viehrig K."/>
            <person name="Ye F."/>
            <person name="Su P."/>
            <person name="Kiefer A.F."/>
            <person name="Nichols A."/>
            <person name="Cepeda A.J."/>
            <person name="Yan W."/>
            <person name="Fan B."/>
            <person name="Jiang Y."/>
            <person name="Adhikari A."/>
            <person name="Zheng C.-J."/>
            <person name="Schuster L."/>
            <person name="Cowan T.M."/>
            <person name="Smanski M.J."/>
            <person name="Chevrette M.G."/>
            <person name="De Carvalho L.P.S."/>
            <person name="Shen B."/>
        </authorList>
    </citation>
    <scope>NUCLEOTIDE SEQUENCE [LARGE SCALE GENOMIC DNA]</scope>
    <source>
        <strain evidence="6 7">NPDC006488</strain>
    </source>
</reference>
<dbReference type="EMBL" id="JBIAHM010000016">
    <property type="protein sequence ID" value="MFE9604468.1"/>
    <property type="molecule type" value="Genomic_DNA"/>
</dbReference>
<dbReference type="InterPro" id="IPR014746">
    <property type="entry name" value="Gln_synth/guanido_kin_cat_dom"/>
</dbReference>
<feature type="domain" description="GS catalytic" evidence="5">
    <location>
        <begin position="126"/>
        <end position="455"/>
    </location>
</feature>
<dbReference type="PROSITE" id="PS51987">
    <property type="entry name" value="GS_CATALYTIC"/>
    <property type="match status" value="1"/>
</dbReference>
<dbReference type="InterPro" id="IPR036651">
    <property type="entry name" value="Gln_synt_N_sf"/>
</dbReference>
<evidence type="ECO:0000259" key="5">
    <source>
        <dbReference type="PROSITE" id="PS51987"/>
    </source>
</evidence>
<evidence type="ECO:0000313" key="6">
    <source>
        <dbReference type="EMBL" id="MFE9604468.1"/>
    </source>
</evidence>
<keyword evidence="2 6" id="KW-0436">Ligase</keyword>
<dbReference type="Gene3D" id="3.10.20.70">
    <property type="entry name" value="Glutamine synthetase, N-terminal domain"/>
    <property type="match status" value="1"/>
</dbReference>
<evidence type="ECO:0000256" key="3">
    <source>
        <dbReference type="PROSITE-ProRule" id="PRU01331"/>
    </source>
</evidence>
<gene>
    <name evidence="6" type="ORF">ACFYNQ_38735</name>
</gene>
<dbReference type="SMART" id="SM01230">
    <property type="entry name" value="Gln-synt_C"/>
    <property type="match status" value="1"/>
</dbReference>
<dbReference type="Proteomes" id="UP001601303">
    <property type="component" value="Unassembled WGS sequence"/>
</dbReference>
<dbReference type="InterPro" id="IPR008146">
    <property type="entry name" value="Gln_synth_cat_dom"/>
</dbReference>
<dbReference type="EC" id="6.3.1.-" evidence="6"/>
<keyword evidence="7" id="KW-1185">Reference proteome</keyword>
<organism evidence="6 7">
    <name type="scientific">Streptomyces hokutonensis</name>
    <dbReference type="NCBI Taxonomy" id="1306990"/>
    <lineage>
        <taxon>Bacteria</taxon>
        <taxon>Bacillati</taxon>
        <taxon>Actinomycetota</taxon>
        <taxon>Actinomycetes</taxon>
        <taxon>Kitasatosporales</taxon>
        <taxon>Streptomycetaceae</taxon>
        <taxon>Streptomyces</taxon>
    </lineage>
</organism>
<comment type="similarity">
    <text evidence="1 3 4">Belongs to the glutamine synthetase family.</text>
</comment>
<dbReference type="PANTHER" id="PTHR43785">
    <property type="entry name" value="GAMMA-GLUTAMYLPUTRESCINE SYNTHETASE"/>
    <property type="match status" value="1"/>
</dbReference>
<evidence type="ECO:0000256" key="1">
    <source>
        <dbReference type="ARBA" id="ARBA00009897"/>
    </source>
</evidence>
<dbReference type="Pfam" id="PF00120">
    <property type="entry name" value="Gln-synt_C"/>
    <property type="match status" value="1"/>
</dbReference>
<accession>A0ABW6MG21</accession>
<dbReference type="GO" id="GO:0016874">
    <property type="term" value="F:ligase activity"/>
    <property type="evidence" value="ECO:0007669"/>
    <property type="project" value="UniProtKB-KW"/>
</dbReference>
<dbReference type="Gene3D" id="3.30.590.10">
    <property type="entry name" value="Glutamine synthetase/guanido kinase, catalytic domain"/>
    <property type="match status" value="1"/>
</dbReference>
<sequence length="455" mass="48912">MSETARQPEASDFVALCDLVDRGAVDTVMLAVPDMQGRLRGKRLDANHFVDRVAFGGSDMCAYVLATDIDNRALDGFTLSSADTGYGDVSLLPDPDAVYRLAWMRRTALVFADAIGHDGGPVGVAPRQILQRQLDRLAARGITAQVGLETEFVLSYTDATDLHHRARRPVFDRNLDFALDHPRVLTRFFEDLQECLAGMGWPVEAIKTEGGRGQVEVTFPHGNPLRAADLHLLFQHAARTLAERAGLVANFMAAPATGTGSSCHIHLSLLDGDGVPLFAETEGRMPDAARHAVGGLLDTMPHLGLLYAPTVNSYKRYVPGTFAPTTFTWGRDNRTCAIRVVGRGETLHLENRLPGADTNPYLALAATLAAVLAGLDHKSQPPQPYIGSAFDDPEAPPVPGSLQEALDALPNCPLPAQDLLTADVAAHYATAAGHELDVHRITVTDLDLDRGLAAT</sequence>
<protein>
    <submittedName>
        <fullName evidence="6">Glutamine synthetase family protein</fullName>
        <ecNumber evidence="6">6.3.1.-</ecNumber>
    </submittedName>
</protein>
<dbReference type="PANTHER" id="PTHR43785:SF12">
    <property type="entry name" value="TYPE-1 GLUTAMINE SYNTHETASE 2"/>
    <property type="match status" value="1"/>
</dbReference>
<comment type="caution">
    <text evidence="6">The sequence shown here is derived from an EMBL/GenBank/DDBJ whole genome shotgun (WGS) entry which is preliminary data.</text>
</comment>
<dbReference type="SUPFAM" id="SSF55931">
    <property type="entry name" value="Glutamine synthetase/guanido kinase"/>
    <property type="match status" value="1"/>
</dbReference>
<evidence type="ECO:0000256" key="4">
    <source>
        <dbReference type="RuleBase" id="RU000384"/>
    </source>
</evidence>
<evidence type="ECO:0000256" key="2">
    <source>
        <dbReference type="ARBA" id="ARBA00022598"/>
    </source>
</evidence>
<dbReference type="RefSeq" id="WP_388113401.1">
    <property type="nucleotide sequence ID" value="NZ_JBIAHM010000016.1"/>
</dbReference>
<name>A0ABW6MG21_9ACTN</name>
<dbReference type="SUPFAM" id="SSF54368">
    <property type="entry name" value="Glutamine synthetase, N-terminal domain"/>
    <property type="match status" value="1"/>
</dbReference>